<dbReference type="SMART" id="SM00184">
    <property type="entry name" value="RING"/>
    <property type="match status" value="1"/>
</dbReference>
<dbReference type="InterPro" id="IPR051051">
    <property type="entry name" value="E3_ubiq-ligase_TRIM/RNF"/>
</dbReference>
<dbReference type="GO" id="GO:0008270">
    <property type="term" value="F:zinc ion binding"/>
    <property type="evidence" value="ECO:0007669"/>
    <property type="project" value="UniProtKB-KW"/>
</dbReference>
<evidence type="ECO:0008006" key="12">
    <source>
        <dbReference type="Google" id="ProtNLM"/>
    </source>
</evidence>
<keyword evidence="3 6" id="KW-0863">Zinc-finger</keyword>
<dbReference type="Pfam" id="PF00622">
    <property type="entry name" value="SPRY"/>
    <property type="match status" value="1"/>
</dbReference>
<dbReference type="InterPro" id="IPR017907">
    <property type="entry name" value="Znf_RING_CS"/>
</dbReference>
<evidence type="ECO:0000313" key="10">
    <source>
        <dbReference type="Ensembl" id="ENSPLAP00000011356.1"/>
    </source>
</evidence>
<dbReference type="InterPro" id="IPR058030">
    <property type="entry name" value="TRIM8/14/16/25/29/45/65_CC"/>
</dbReference>
<dbReference type="SUPFAM" id="SSF49899">
    <property type="entry name" value="Concanavalin A-like lectins/glucanases"/>
    <property type="match status" value="1"/>
</dbReference>
<dbReference type="SMART" id="SM00589">
    <property type="entry name" value="PRY"/>
    <property type="match status" value="1"/>
</dbReference>
<evidence type="ECO:0000256" key="6">
    <source>
        <dbReference type="PROSITE-ProRule" id="PRU00175"/>
    </source>
</evidence>
<accession>A0A3B3UF19</accession>
<dbReference type="PROSITE" id="PS00518">
    <property type="entry name" value="ZF_RING_1"/>
    <property type="match status" value="1"/>
</dbReference>
<dbReference type="Proteomes" id="UP000261500">
    <property type="component" value="Unplaced"/>
</dbReference>
<dbReference type="Ensembl" id="ENSPLAT00000018723.1">
    <property type="protein sequence ID" value="ENSPLAP00000011356.1"/>
    <property type="gene ID" value="ENSPLAG00000014456.1"/>
</dbReference>
<dbReference type="Pfam" id="PF15227">
    <property type="entry name" value="zf-C3HC4_4"/>
    <property type="match status" value="1"/>
</dbReference>
<proteinExistence type="predicted"/>
<dbReference type="AlphaFoldDB" id="A0A3B3UF19"/>
<dbReference type="PROSITE" id="PS50089">
    <property type="entry name" value="ZF_RING_2"/>
    <property type="match status" value="1"/>
</dbReference>
<dbReference type="InterPro" id="IPR013320">
    <property type="entry name" value="ConA-like_dom_sf"/>
</dbReference>
<evidence type="ECO:0000256" key="7">
    <source>
        <dbReference type="SAM" id="MobiDB-lite"/>
    </source>
</evidence>
<feature type="domain" description="B30.2/SPRY" evidence="9">
    <location>
        <begin position="213"/>
        <end position="403"/>
    </location>
</feature>
<dbReference type="PROSITE" id="PS50188">
    <property type="entry name" value="B302_SPRY"/>
    <property type="match status" value="1"/>
</dbReference>
<evidence type="ECO:0000259" key="9">
    <source>
        <dbReference type="PROSITE" id="PS50188"/>
    </source>
</evidence>
<dbReference type="SMART" id="SM00449">
    <property type="entry name" value="SPRY"/>
    <property type="match status" value="1"/>
</dbReference>
<dbReference type="PANTHER" id="PTHR25465:SF5">
    <property type="entry name" value="E3 UBIQUITIN_ISG15 LIGASE TRIM25-RELATED"/>
    <property type="match status" value="1"/>
</dbReference>
<keyword evidence="2" id="KW-0479">Metal-binding</keyword>
<evidence type="ECO:0000259" key="8">
    <source>
        <dbReference type="PROSITE" id="PS50089"/>
    </source>
</evidence>
<keyword evidence="4" id="KW-0862">Zinc</keyword>
<evidence type="ECO:0000256" key="2">
    <source>
        <dbReference type="ARBA" id="ARBA00022723"/>
    </source>
</evidence>
<keyword evidence="5" id="KW-0391">Immunity</keyword>
<dbReference type="Pfam" id="PF25600">
    <property type="entry name" value="TRIM_CC"/>
    <property type="match status" value="1"/>
</dbReference>
<dbReference type="InterPro" id="IPR001841">
    <property type="entry name" value="Znf_RING"/>
</dbReference>
<evidence type="ECO:0000256" key="3">
    <source>
        <dbReference type="ARBA" id="ARBA00022771"/>
    </source>
</evidence>
<dbReference type="SUPFAM" id="SSF57850">
    <property type="entry name" value="RING/U-box"/>
    <property type="match status" value="1"/>
</dbReference>
<dbReference type="Gene3D" id="2.60.120.920">
    <property type="match status" value="1"/>
</dbReference>
<organism evidence="10 11">
    <name type="scientific">Poecilia latipinna</name>
    <name type="common">sailfin molly</name>
    <dbReference type="NCBI Taxonomy" id="48699"/>
    <lineage>
        <taxon>Eukaryota</taxon>
        <taxon>Metazoa</taxon>
        <taxon>Chordata</taxon>
        <taxon>Craniata</taxon>
        <taxon>Vertebrata</taxon>
        <taxon>Euteleostomi</taxon>
        <taxon>Actinopterygii</taxon>
        <taxon>Neopterygii</taxon>
        <taxon>Teleostei</taxon>
        <taxon>Neoteleostei</taxon>
        <taxon>Acanthomorphata</taxon>
        <taxon>Ovalentaria</taxon>
        <taxon>Atherinomorphae</taxon>
        <taxon>Cyprinodontiformes</taxon>
        <taxon>Poeciliidae</taxon>
        <taxon>Poeciliinae</taxon>
        <taxon>Poecilia</taxon>
    </lineage>
</organism>
<dbReference type="Pfam" id="PF13765">
    <property type="entry name" value="PRY"/>
    <property type="match status" value="1"/>
</dbReference>
<dbReference type="InterPro" id="IPR003877">
    <property type="entry name" value="SPRY_dom"/>
</dbReference>
<dbReference type="PRINTS" id="PR01407">
    <property type="entry name" value="BUTYPHLNCDUF"/>
</dbReference>
<reference evidence="10" key="1">
    <citation type="submission" date="2025-08" db="UniProtKB">
        <authorList>
            <consortium name="Ensembl"/>
        </authorList>
    </citation>
    <scope>IDENTIFICATION</scope>
</reference>
<dbReference type="InterPro" id="IPR003879">
    <property type="entry name" value="Butyrophylin_SPRY"/>
</dbReference>
<dbReference type="InterPro" id="IPR006574">
    <property type="entry name" value="PRY"/>
</dbReference>
<sequence>MVTKNTITNQIDEETLSCSICLDLLKDPVTIPCGHNYCMNCIKTHWKDRKQSHSCPQCRETFTPRPVLKKNTVLAALVEQLKKTGLQSAARAGGETRKNPSENPGQREGCEAQETEVSRVKDVQEKLEQEITELKRKDAELEQLSHTEDHNQFLLNYPSLPALSKSKRSSSINIRPPRHFDGVTSAVSELREKLQDVLTDSWTNISLKITEDVLQSEPEPKSRAEFLRYSYEVTLDPNTAHTRLGLSAGNRKVTVMKQHQSYSSHPDRFTGWLQVLSRESLIGRCYWEVEWSGNVFIAVAYKNISRTGDGNECGFGCNDKSWALDCSQNSSRFGHNSIWTSISGPASSRVGVYLDHTAGLLSFYSVSETMTLLHRVQTRFTQPMLAGVYFWYTGDSVEFLKPG</sequence>
<dbReference type="GO" id="GO:0045087">
    <property type="term" value="P:innate immune response"/>
    <property type="evidence" value="ECO:0007669"/>
    <property type="project" value="UniProtKB-KW"/>
</dbReference>
<feature type="region of interest" description="Disordered" evidence="7">
    <location>
        <begin position="86"/>
        <end position="119"/>
    </location>
</feature>
<dbReference type="InterPro" id="IPR013083">
    <property type="entry name" value="Znf_RING/FYVE/PHD"/>
</dbReference>
<evidence type="ECO:0000313" key="11">
    <source>
        <dbReference type="Proteomes" id="UP000261500"/>
    </source>
</evidence>
<dbReference type="Gene3D" id="3.30.40.10">
    <property type="entry name" value="Zinc/RING finger domain, C3HC4 (zinc finger)"/>
    <property type="match status" value="1"/>
</dbReference>
<dbReference type="GO" id="GO:0005737">
    <property type="term" value="C:cytoplasm"/>
    <property type="evidence" value="ECO:0007669"/>
    <property type="project" value="UniProtKB-ARBA"/>
</dbReference>
<dbReference type="STRING" id="48699.ENSPLAP00000011356"/>
<name>A0A3B3UF19_9TELE</name>
<dbReference type="InterPro" id="IPR001870">
    <property type="entry name" value="B30.2/SPRY"/>
</dbReference>
<reference evidence="10" key="2">
    <citation type="submission" date="2025-09" db="UniProtKB">
        <authorList>
            <consortium name="Ensembl"/>
        </authorList>
    </citation>
    <scope>IDENTIFICATION</scope>
</reference>
<keyword evidence="11" id="KW-1185">Reference proteome</keyword>
<dbReference type="CDD" id="cd16597">
    <property type="entry name" value="RING-HC_TRIM25_C-IV"/>
    <property type="match status" value="1"/>
</dbReference>
<dbReference type="InterPro" id="IPR043136">
    <property type="entry name" value="B30.2/SPRY_sf"/>
</dbReference>
<evidence type="ECO:0000256" key="5">
    <source>
        <dbReference type="ARBA" id="ARBA00022859"/>
    </source>
</evidence>
<dbReference type="PANTHER" id="PTHR25465">
    <property type="entry name" value="B-BOX DOMAIN CONTAINING"/>
    <property type="match status" value="1"/>
</dbReference>
<dbReference type="CDD" id="cd16040">
    <property type="entry name" value="SPRY_PRY_SNTX"/>
    <property type="match status" value="1"/>
</dbReference>
<feature type="domain" description="RING-type" evidence="8">
    <location>
        <begin position="18"/>
        <end position="59"/>
    </location>
</feature>
<evidence type="ECO:0000256" key="4">
    <source>
        <dbReference type="ARBA" id="ARBA00022833"/>
    </source>
</evidence>
<dbReference type="GeneTree" id="ENSGT01150000286922"/>
<evidence type="ECO:0000256" key="1">
    <source>
        <dbReference type="ARBA" id="ARBA00022588"/>
    </source>
</evidence>
<keyword evidence="1" id="KW-0399">Innate immunity</keyword>
<protein>
    <recommendedName>
        <fullName evidence="12">Tripartite motif-containing protein 16-like</fullName>
    </recommendedName>
</protein>